<dbReference type="VEuPathDB" id="VectorBase:ADAC007298"/>
<reference evidence="2" key="3">
    <citation type="journal article" date="2013" name="Nucleic Acids Res.">
        <title>The genome of Anopheles darlingi, the main neotropical malaria vector.</title>
        <authorList>
            <person name="Marinotti O."/>
            <person name="Cerqueira G.C."/>
            <person name="de Almeida L.G."/>
            <person name="Ferro M.I."/>
            <person name="Loreto E.L."/>
            <person name="Zaha A."/>
            <person name="Teixeira S.M."/>
            <person name="Wespiser A.R."/>
            <person name="Almeida E Silva A."/>
            <person name="Schlindwein A.D."/>
            <person name="Pacheco A.C."/>
            <person name="Silva A.L."/>
            <person name="Graveley B.R."/>
            <person name="Walenz B.P."/>
            <person name="Lima Bde A."/>
            <person name="Ribeiro C.A."/>
            <person name="Nunes-Silva C.G."/>
            <person name="de Carvalho C.R."/>
            <person name="Soares C.M."/>
            <person name="de Menezes C.B."/>
            <person name="Matiolli C."/>
            <person name="Caffrey D."/>
            <person name="Araujo D.A."/>
            <person name="de Oliveira D.M."/>
            <person name="Golenbock D."/>
            <person name="Grisard E.C."/>
            <person name="Fantinatti-Garboggini F."/>
            <person name="de Carvalho F.M."/>
            <person name="Barcellos F.G."/>
            <person name="Prosdocimi F."/>
            <person name="May G."/>
            <person name="Azevedo Junior G.M."/>
            <person name="Guimaraes G.M."/>
            <person name="Goldman G.H."/>
            <person name="Padilha I.Q."/>
            <person name="Batista Jda S."/>
            <person name="Ferro J.A."/>
            <person name="Ribeiro J.M."/>
            <person name="Fietto J.L."/>
            <person name="Dabbas K.M."/>
            <person name="Cerdeira L."/>
            <person name="Agnez-Lima L.F."/>
            <person name="Brocchi M."/>
            <person name="de Carvalho M.O."/>
            <person name="Teixeira Mde M."/>
            <person name="Diniz Maia Mde M."/>
            <person name="Goldman M.H."/>
            <person name="Cruz Schneider M.P."/>
            <person name="Felipe M.S."/>
            <person name="Hungria M."/>
            <person name="Nicolas M.F."/>
            <person name="Pereira M."/>
            <person name="Montes M.A."/>
            <person name="Cantao M.E."/>
            <person name="Vincentz M."/>
            <person name="Rafael M.S."/>
            <person name="Silverman N."/>
            <person name="Stoco P.H."/>
            <person name="Souza R.C."/>
            <person name="Vicentini R."/>
            <person name="Gazzinelli R.T."/>
            <person name="Neves Rde O."/>
            <person name="Silva R."/>
            <person name="Astolfi-Filho S."/>
            <person name="Maciel T.E."/>
            <person name="Urmenyi T.P."/>
            <person name="Tadei W.P."/>
            <person name="Camargo E.P."/>
            <person name="de Vasconcelos A.T."/>
        </authorList>
    </citation>
    <scope>NUCLEOTIDE SEQUENCE</scope>
</reference>
<name>W5JDT9_ANODA</name>
<evidence type="ECO:0000313" key="2">
    <source>
        <dbReference type="EMBL" id="ETN61060.1"/>
    </source>
</evidence>
<organism evidence="2">
    <name type="scientific">Anopheles darlingi</name>
    <name type="common">Mosquito</name>
    <dbReference type="NCBI Taxonomy" id="43151"/>
    <lineage>
        <taxon>Eukaryota</taxon>
        <taxon>Metazoa</taxon>
        <taxon>Ecdysozoa</taxon>
        <taxon>Arthropoda</taxon>
        <taxon>Hexapoda</taxon>
        <taxon>Insecta</taxon>
        <taxon>Pterygota</taxon>
        <taxon>Neoptera</taxon>
        <taxon>Endopterygota</taxon>
        <taxon>Diptera</taxon>
        <taxon>Nematocera</taxon>
        <taxon>Culicoidea</taxon>
        <taxon>Culicidae</taxon>
        <taxon>Anophelinae</taxon>
        <taxon>Anopheles</taxon>
    </lineage>
</organism>
<dbReference type="Proteomes" id="UP000000673">
    <property type="component" value="Unassembled WGS sequence"/>
</dbReference>
<sequence length="309" mass="32801">MAENSQWNRPSNEQLVRGLIGTLMSLSSTLLQAISDGDGGFTSERTLHQTLTPIHDQLRQLLESIHESEESQASTSVHGAARTSADGTTFRQQLGGRPTTAPSMARCNPITGAATSPRRHFSPRAASTMAKPVVPVSGNSALLPPGMNSGGSVIDSGHVTGHGTGGTLPASAAASTATFIVPSSWREISNAGELLAELQNEEDVDRASRMPRAWNNHERMPLPKDPQAQAAHRTVPAKDGVSGRTMVEQLARSLLLPPQPGQATFTVRETNNCALPDGTFQRTTKTIAGSDASVLTNYQQQQQHSTTSI</sequence>
<keyword evidence="4" id="KW-1185">Reference proteome</keyword>
<reference evidence="2" key="2">
    <citation type="submission" date="2010-05" db="EMBL/GenBank/DDBJ databases">
        <authorList>
            <person name="Almeida L.G."/>
            <person name="Nicolas M.F."/>
            <person name="Souza R.C."/>
            <person name="Vasconcelos A.T.R."/>
        </authorList>
    </citation>
    <scope>NUCLEOTIDE SEQUENCE</scope>
</reference>
<protein>
    <submittedName>
        <fullName evidence="2 3">Uncharacterized protein</fullName>
    </submittedName>
</protein>
<evidence type="ECO:0000256" key="1">
    <source>
        <dbReference type="SAM" id="MobiDB-lite"/>
    </source>
</evidence>
<gene>
    <name evidence="2" type="ORF">AND_007298</name>
</gene>
<evidence type="ECO:0000313" key="3">
    <source>
        <dbReference type="EnsemblMetazoa" id="ADAC007298-PA"/>
    </source>
</evidence>
<accession>W5JDT9</accession>
<proteinExistence type="predicted"/>
<dbReference type="EnsemblMetazoa" id="ADAC007298-RA">
    <property type="protein sequence ID" value="ADAC007298-PA"/>
    <property type="gene ID" value="ADAC007298"/>
</dbReference>
<dbReference type="HOGENOM" id="CLU_900847_0_0_1"/>
<reference evidence="2 4" key="1">
    <citation type="journal article" date="2010" name="BMC Genomics">
        <title>Combination of measures distinguishes pre-miRNAs from other stem-loops in the genome of the newly sequenced Anopheles darlingi.</title>
        <authorList>
            <person name="Mendes N.D."/>
            <person name="Freitas A.T."/>
            <person name="Vasconcelos A.T."/>
            <person name="Sagot M.F."/>
        </authorList>
    </citation>
    <scope>NUCLEOTIDE SEQUENCE</scope>
</reference>
<reference evidence="3" key="4">
    <citation type="submission" date="2015-06" db="UniProtKB">
        <authorList>
            <consortium name="EnsemblMetazoa"/>
        </authorList>
    </citation>
    <scope>IDENTIFICATION</scope>
</reference>
<dbReference type="AlphaFoldDB" id="W5JDT9"/>
<evidence type="ECO:0000313" key="4">
    <source>
        <dbReference type="Proteomes" id="UP000000673"/>
    </source>
</evidence>
<dbReference type="EMBL" id="ADMH02001803">
    <property type="protein sequence ID" value="ETN61060.1"/>
    <property type="molecule type" value="Genomic_DNA"/>
</dbReference>
<feature type="region of interest" description="Disordered" evidence="1">
    <location>
        <begin position="66"/>
        <end position="120"/>
    </location>
</feature>